<feature type="domain" description="Starch synthase catalytic" evidence="10">
    <location>
        <begin position="3"/>
        <end position="232"/>
    </location>
</feature>
<dbReference type="UniPathway" id="UPA00164"/>
<dbReference type="NCBIfam" id="TIGR02095">
    <property type="entry name" value="glgA"/>
    <property type="match status" value="1"/>
</dbReference>
<gene>
    <name evidence="8" type="primary">glgA</name>
    <name evidence="11" type="ORF">EGT74_16270</name>
</gene>
<evidence type="ECO:0000256" key="5">
    <source>
        <dbReference type="ARBA" id="ARBA00022676"/>
    </source>
</evidence>
<dbReference type="GO" id="GO:0005978">
    <property type="term" value="P:glycogen biosynthetic process"/>
    <property type="evidence" value="ECO:0007669"/>
    <property type="project" value="UniProtKB-UniRule"/>
</dbReference>
<dbReference type="CDD" id="cd03791">
    <property type="entry name" value="GT5_Glycogen_synthase_DULL1-like"/>
    <property type="match status" value="1"/>
</dbReference>
<dbReference type="GO" id="GO:0009011">
    <property type="term" value="F:alpha-1,4-glucan glucosyltransferase (ADP-glucose donor) activity"/>
    <property type="evidence" value="ECO:0007669"/>
    <property type="project" value="UniProtKB-UniRule"/>
</dbReference>
<comment type="pathway">
    <text evidence="3 8">Glycan biosynthesis; glycogen biosynthesis.</text>
</comment>
<evidence type="ECO:0000256" key="1">
    <source>
        <dbReference type="ARBA" id="ARBA00001478"/>
    </source>
</evidence>
<dbReference type="EMBL" id="RPDH01000002">
    <property type="protein sequence ID" value="RPE08596.1"/>
    <property type="molecule type" value="Genomic_DNA"/>
</dbReference>
<feature type="binding site" evidence="8">
    <location>
        <position position="15"/>
    </location>
    <ligand>
        <name>ADP-alpha-D-glucose</name>
        <dbReference type="ChEBI" id="CHEBI:57498"/>
    </ligand>
</feature>
<evidence type="ECO:0000256" key="8">
    <source>
        <dbReference type="HAMAP-Rule" id="MF_00484"/>
    </source>
</evidence>
<dbReference type="Proteomes" id="UP000278351">
    <property type="component" value="Unassembled WGS sequence"/>
</dbReference>
<dbReference type="GO" id="GO:0004373">
    <property type="term" value="F:alpha-1,4-glucan glucosyltransferase (UDP-glucose donor) activity"/>
    <property type="evidence" value="ECO:0007669"/>
    <property type="project" value="InterPro"/>
</dbReference>
<evidence type="ECO:0000256" key="2">
    <source>
        <dbReference type="ARBA" id="ARBA00002764"/>
    </source>
</evidence>
<accession>A0A3N4PK57</accession>
<proteinExistence type="inferred from homology"/>
<dbReference type="SUPFAM" id="SSF53756">
    <property type="entry name" value="UDP-Glycosyltransferase/glycogen phosphorylase"/>
    <property type="match status" value="1"/>
</dbReference>
<protein>
    <recommendedName>
        <fullName evidence="8">Glycogen synthase</fullName>
        <ecNumber evidence="8">2.4.1.21</ecNumber>
    </recommendedName>
    <alternativeName>
        <fullName evidence="8">Starch [bacterial glycogen] synthase</fullName>
    </alternativeName>
</protein>
<evidence type="ECO:0000259" key="10">
    <source>
        <dbReference type="Pfam" id="PF08323"/>
    </source>
</evidence>
<feature type="domain" description="Glycosyl transferase family 1" evidence="9">
    <location>
        <begin position="285"/>
        <end position="408"/>
    </location>
</feature>
<evidence type="ECO:0000256" key="6">
    <source>
        <dbReference type="ARBA" id="ARBA00022679"/>
    </source>
</evidence>
<dbReference type="PANTHER" id="PTHR45825:SF11">
    <property type="entry name" value="ALPHA AMYLASE DOMAIN-CONTAINING PROTEIN"/>
    <property type="match status" value="1"/>
</dbReference>
<dbReference type="RefSeq" id="WP_123847596.1">
    <property type="nucleotide sequence ID" value="NZ_RPDH01000002.1"/>
</dbReference>
<dbReference type="Pfam" id="PF00534">
    <property type="entry name" value="Glycos_transf_1"/>
    <property type="match status" value="1"/>
</dbReference>
<comment type="catalytic activity">
    <reaction evidence="1 8">
        <text>[(1-&gt;4)-alpha-D-glucosyl](n) + ADP-alpha-D-glucose = [(1-&gt;4)-alpha-D-glucosyl](n+1) + ADP + H(+)</text>
        <dbReference type="Rhea" id="RHEA:18189"/>
        <dbReference type="Rhea" id="RHEA-COMP:9584"/>
        <dbReference type="Rhea" id="RHEA-COMP:9587"/>
        <dbReference type="ChEBI" id="CHEBI:15378"/>
        <dbReference type="ChEBI" id="CHEBI:15444"/>
        <dbReference type="ChEBI" id="CHEBI:57498"/>
        <dbReference type="ChEBI" id="CHEBI:456216"/>
        <dbReference type="EC" id="2.4.1.21"/>
    </reaction>
</comment>
<evidence type="ECO:0000256" key="7">
    <source>
        <dbReference type="ARBA" id="ARBA00023056"/>
    </source>
</evidence>
<dbReference type="PANTHER" id="PTHR45825">
    <property type="entry name" value="GRANULE-BOUND STARCH SYNTHASE 1, CHLOROPLASTIC/AMYLOPLASTIC"/>
    <property type="match status" value="1"/>
</dbReference>
<dbReference type="Pfam" id="PF08323">
    <property type="entry name" value="Glyco_transf_5"/>
    <property type="match status" value="1"/>
</dbReference>
<evidence type="ECO:0000256" key="4">
    <source>
        <dbReference type="ARBA" id="ARBA00010281"/>
    </source>
</evidence>
<dbReference type="EC" id="2.4.1.21" evidence="8"/>
<organism evidence="11 12">
    <name type="scientific">Chitinophaga lutea</name>
    <dbReference type="NCBI Taxonomy" id="2488634"/>
    <lineage>
        <taxon>Bacteria</taxon>
        <taxon>Pseudomonadati</taxon>
        <taxon>Bacteroidota</taxon>
        <taxon>Chitinophagia</taxon>
        <taxon>Chitinophagales</taxon>
        <taxon>Chitinophagaceae</taxon>
        <taxon>Chitinophaga</taxon>
    </lineage>
</organism>
<evidence type="ECO:0000313" key="12">
    <source>
        <dbReference type="Proteomes" id="UP000278351"/>
    </source>
</evidence>
<dbReference type="OrthoDB" id="9808590at2"/>
<dbReference type="Gene3D" id="3.40.50.2000">
    <property type="entry name" value="Glycogen Phosphorylase B"/>
    <property type="match status" value="2"/>
</dbReference>
<dbReference type="InterPro" id="IPR011835">
    <property type="entry name" value="GS/SS"/>
</dbReference>
<dbReference type="AlphaFoldDB" id="A0A3N4PK57"/>
<reference evidence="11 12" key="1">
    <citation type="submission" date="2018-11" db="EMBL/GenBank/DDBJ databases">
        <title>Chitinophaga lutea sp.nov., isolate from arsenic contaminated soil.</title>
        <authorList>
            <person name="Zong Y."/>
        </authorList>
    </citation>
    <scope>NUCLEOTIDE SEQUENCE [LARGE SCALE GENOMIC DNA]</scope>
    <source>
        <strain evidence="11 12">ZY74</strain>
    </source>
</reference>
<name>A0A3N4PK57_9BACT</name>
<sequence length="471" mass="52745">MEILHVSAECYPAAKVGGLGDVAGALPKYQREAGAIAKVVMPAYSTPFREKHTFDLVHQGGLWVGHEWYHFNIWKESTNALGFDLYQVDIPGLLDTKGVYGYPNDTERFLGFQIAVLDWLNEWQHQPDVIHCHDHHTGMIPFLVKYGYKYARLQHIATVLTIHNAQYQGQFGWDKLYLIPSFDLWKSGILDWNGAINPLAAAIKSAWRVNTVSPSYMEELFGNANGLEALLNMERHKATGILNGIDDEVWNPAADEMIEARFAVKDVTKGKKANKLRLCETFSLNPDLPLFVFIGRLVGDKGADLLPEVIGRSLAEHPGGLNFLVLGSGDAHTEWMLQQAKQYAGANFNVFIGYNETLSHQLYAGADFLLMPSRVEPCGLNQMYAMRYGTIPVVRTTGGLIDTVRDFGDEGGFGIRFFHATAGDIVHAIGRGLELYGNKTKFSKIRKTVMQLDHSWNKAAREYLNMYTSLK</sequence>
<dbReference type="InterPro" id="IPR001296">
    <property type="entry name" value="Glyco_trans_1"/>
</dbReference>
<evidence type="ECO:0000256" key="3">
    <source>
        <dbReference type="ARBA" id="ARBA00004964"/>
    </source>
</evidence>
<comment type="similarity">
    <text evidence="4 8">Belongs to the glycosyltransferase 1 family. Bacterial/plant glycogen synthase subfamily.</text>
</comment>
<dbReference type="HAMAP" id="MF_00484">
    <property type="entry name" value="Glycogen_synth"/>
    <property type="match status" value="1"/>
</dbReference>
<dbReference type="InterPro" id="IPR013534">
    <property type="entry name" value="Starch_synth_cat_dom"/>
</dbReference>
<comment type="caution">
    <text evidence="11">The sequence shown here is derived from an EMBL/GenBank/DDBJ whole genome shotgun (WGS) entry which is preliminary data.</text>
</comment>
<comment type="function">
    <text evidence="2 8">Synthesizes alpha-1,4-glucan chains using ADP-glucose.</text>
</comment>
<evidence type="ECO:0000259" key="9">
    <source>
        <dbReference type="Pfam" id="PF00534"/>
    </source>
</evidence>
<keyword evidence="7 8" id="KW-0320">Glycogen biosynthesis</keyword>
<keyword evidence="6 8" id="KW-0808">Transferase</keyword>
<keyword evidence="12" id="KW-1185">Reference proteome</keyword>
<evidence type="ECO:0000313" key="11">
    <source>
        <dbReference type="EMBL" id="RPE08596.1"/>
    </source>
</evidence>
<keyword evidence="5 8" id="KW-0328">Glycosyltransferase</keyword>